<dbReference type="SUPFAM" id="SSF82171">
    <property type="entry name" value="DPP6 N-terminal domain-like"/>
    <property type="match status" value="1"/>
</dbReference>
<dbReference type="PANTHER" id="PTHR42776">
    <property type="entry name" value="SERINE PEPTIDASE S9 FAMILY MEMBER"/>
    <property type="match status" value="1"/>
</dbReference>
<evidence type="ECO:0000256" key="1">
    <source>
        <dbReference type="ARBA" id="ARBA00022801"/>
    </source>
</evidence>
<dbReference type="PANTHER" id="PTHR42776:SF27">
    <property type="entry name" value="DIPEPTIDYL PEPTIDASE FAMILY MEMBER 6"/>
    <property type="match status" value="1"/>
</dbReference>
<accession>A0A380BQ81</accession>
<dbReference type="AlphaFoldDB" id="A0A380BQ81"/>
<feature type="domain" description="Peptidase S9 prolyl oligopeptidase catalytic" evidence="2">
    <location>
        <begin position="417"/>
        <end position="629"/>
    </location>
</feature>
<dbReference type="Gene3D" id="2.120.10.30">
    <property type="entry name" value="TolB, C-terminal domain"/>
    <property type="match status" value="1"/>
</dbReference>
<dbReference type="RefSeq" id="WP_115169701.1">
    <property type="nucleotide sequence ID" value="NZ_UGYW01000002.1"/>
</dbReference>
<dbReference type="InterPro" id="IPR029058">
    <property type="entry name" value="AB_hydrolase_fold"/>
</dbReference>
<dbReference type="Pfam" id="PF00326">
    <property type="entry name" value="Peptidase_S9"/>
    <property type="match status" value="1"/>
</dbReference>
<evidence type="ECO:0000313" key="4">
    <source>
        <dbReference type="Proteomes" id="UP000254893"/>
    </source>
</evidence>
<gene>
    <name evidence="3" type="ORF">NCTC11388_01534</name>
</gene>
<evidence type="ECO:0000313" key="3">
    <source>
        <dbReference type="EMBL" id="SUJ05197.1"/>
    </source>
</evidence>
<dbReference type="Gene3D" id="3.40.50.1820">
    <property type="entry name" value="alpha/beta hydrolase"/>
    <property type="match status" value="1"/>
</dbReference>
<dbReference type="GO" id="GO:0006508">
    <property type="term" value="P:proteolysis"/>
    <property type="evidence" value="ECO:0007669"/>
    <property type="project" value="InterPro"/>
</dbReference>
<dbReference type="InterPro" id="IPR001375">
    <property type="entry name" value="Peptidase_S9_cat"/>
</dbReference>
<name>A0A380BQ81_SPHSI</name>
<reference evidence="3 4" key="1">
    <citation type="submission" date="2018-06" db="EMBL/GenBank/DDBJ databases">
        <authorList>
            <consortium name="Pathogen Informatics"/>
            <person name="Doyle S."/>
        </authorList>
    </citation>
    <scope>NUCLEOTIDE SEQUENCE [LARGE SCALE GENOMIC DNA]</scope>
    <source>
        <strain evidence="3 4">NCTC11388</strain>
    </source>
</reference>
<evidence type="ECO:0000259" key="2">
    <source>
        <dbReference type="Pfam" id="PF00326"/>
    </source>
</evidence>
<dbReference type="EMBL" id="UGYW01000002">
    <property type="protein sequence ID" value="SUJ05197.1"/>
    <property type="molecule type" value="Genomic_DNA"/>
</dbReference>
<keyword evidence="1 3" id="KW-0378">Hydrolase</keyword>
<organism evidence="3 4">
    <name type="scientific">Sphingobacterium spiritivorum</name>
    <name type="common">Flavobacterium spiritivorum</name>
    <dbReference type="NCBI Taxonomy" id="258"/>
    <lineage>
        <taxon>Bacteria</taxon>
        <taxon>Pseudomonadati</taxon>
        <taxon>Bacteroidota</taxon>
        <taxon>Sphingobacteriia</taxon>
        <taxon>Sphingobacteriales</taxon>
        <taxon>Sphingobacteriaceae</taxon>
        <taxon>Sphingobacterium</taxon>
    </lineage>
</organism>
<protein>
    <submittedName>
        <fullName evidence="3">Predicted dienelactone hydrolase</fullName>
    </submittedName>
</protein>
<sequence>MGKIVLNAIACLLLLIGVGCTNKSDSNLIPVQDFFAIPEKTNFKISPDGKQIAYLGLENHCKNIFILNLEDKSKSKQLTYQADMNVQYFFWANKDKIVYSNTQSPEDSLRLFAIDVHTEAAVPLFKPLKRRLRWVNPIVLKDNSLLAAINERDSSVFDIYRVFLDGRPKQLLDKNPGNVISWYGSPDGEVRLALTSDSVEESILYRPNQKTPFKEIVTNDFETNILPLGFVKGSSSTIYALSNVGRDKLTLVEYDASSGTEIKEIFGHPDVDLNSTGYSNELNEMVYAGFALNKETRVFFNEKVKQVNDRIKAKVDQAEIEFIDRDSSLNHFIFKSYTDQNPGAIYYYNAAEDKLMKLADLNPKIANRQMSAMEPMTYQTRDGLTIQGYITYPLHKDRKNLPVVVIPHDGPNGRVDWGFQPEVQFLASRGYVVFQMNYRGSVGYGKKFWVSGFKEWGGKIQNDITDGVMLLIHEGIADRNKIAIMGNGFGGYSALYAACFNSSLYACAVSNSGYTNLFTYFKQVPPYFKPYVQFYYQVVGNPETESDLFKAISPVFHSDKVKIPIFMVQGGRDKFSSVNDANQFVQRLKNNNVPVQYIVKDDEGRRFKNEENIVSYYQELEVFLNKYLK</sequence>
<dbReference type="InterPro" id="IPR011042">
    <property type="entry name" value="6-blade_b-propeller_TolB-like"/>
</dbReference>
<dbReference type="GO" id="GO:0004252">
    <property type="term" value="F:serine-type endopeptidase activity"/>
    <property type="evidence" value="ECO:0007669"/>
    <property type="project" value="TreeGrafter"/>
</dbReference>
<dbReference type="Proteomes" id="UP000254893">
    <property type="component" value="Unassembled WGS sequence"/>
</dbReference>
<proteinExistence type="predicted"/>
<dbReference type="SUPFAM" id="SSF53474">
    <property type="entry name" value="alpha/beta-Hydrolases"/>
    <property type="match status" value="1"/>
</dbReference>
<dbReference type="PROSITE" id="PS51257">
    <property type="entry name" value="PROKAR_LIPOPROTEIN"/>
    <property type="match status" value="1"/>
</dbReference>